<accession>A0ABX1MTC0</accession>
<dbReference type="RefSeq" id="WP_169207282.1">
    <property type="nucleotide sequence ID" value="NZ_CP059560.1"/>
</dbReference>
<sequence>MDDLLNSPSFRPHLQHDITYIHTHDLQAATTPRFHRSVLAGRVRAAAFFEERDRLGNQGRFMKTKNNEWLAAEALGLVHGSIDVRPQEMFG</sequence>
<proteinExistence type="predicted"/>
<reference evidence="1 2" key="1">
    <citation type="submission" date="2019-12" db="EMBL/GenBank/DDBJ databases">
        <title>Comparative genomics gives insights into the taxonomy of the Azoarcus-Aromatoleum group and reveals separate origins of nif in the plant-associated Azoarcus and non-plant-associated Aromatoleum sub-groups.</title>
        <authorList>
            <person name="Lafos M."/>
            <person name="Maluk M."/>
            <person name="Batista M."/>
            <person name="Junghare M."/>
            <person name="Carmona M."/>
            <person name="Faoro H."/>
            <person name="Cruz L.M."/>
            <person name="Battistoni F."/>
            <person name="De Souza E."/>
            <person name="Pedrosa F."/>
            <person name="Chen W.-M."/>
            <person name="Poole P.S."/>
            <person name="Dixon R.A."/>
            <person name="James E.K."/>
        </authorList>
    </citation>
    <scope>NUCLEOTIDE SEQUENCE [LARGE SCALE GENOMIC DNA]</scope>
    <source>
        <strain evidence="1 2">ToN1</strain>
    </source>
</reference>
<comment type="caution">
    <text evidence="1">The sequence shown here is derived from an EMBL/GenBank/DDBJ whole genome shotgun (WGS) entry which is preliminary data.</text>
</comment>
<gene>
    <name evidence="1" type="ORF">GPA26_15775</name>
</gene>
<organism evidence="1 2">
    <name type="scientific">Aromatoleum petrolei</name>
    <dbReference type="NCBI Taxonomy" id="76116"/>
    <lineage>
        <taxon>Bacteria</taxon>
        <taxon>Pseudomonadati</taxon>
        <taxon>Pseudomonadota</taxon>
        <taxon>Betaproteobacteria</taxon>
        <taxon>Rhodocyclales</taxon>
        <taxon>Rhodocyclaceae</taxon>
        <taxon>Aromatoleum</taxon>
    </lineage>
</organism>
<keyword evidence="2" id="KW-1185">Reference proteome</keyword>
<name>A0ABX1MTC0_9RHOO</name>
<dbReference type="Proteomes" id="UP000652074">
    <property type="component" value="Unassembled WGS sequence"/>
</dbReference>
<protein>
    <submittedName>
        <fullName evidence="1">Uncharacterized protein</fullName>
    </submittedName>
</protein>
<evidence type="ECO:0000313" key="1">
    <source>
        <dbReference type="EMBL" id="NMF89926.1"/>
    </source>
</evidence>
<dbReference type="EMBL" id="WTVR01000031">
    <property type="protein sequence ID" value="NMF89926.1"/>
    <property type="molecule type" value="Genomic_DNA"/>
</dbReference>
<evidence type="ECO:0000313" key="2">
    <source>
        <dbReference type="Proteomes" id="UP000652074"/>
    </source>
</evidence>